<comment type="caution">
    <text evidence="1">The sequence shown here is derived from an EMBL/GenBank/DDBJ whole genome shotgun (WGS) entry which is preliminary data.</text>
</comment>
<evidence type="ECO:0000313" key="1">
    <source>
        <dbReference type="EMBL" id="GJC87126.1"/>
    </source>
</evidence>
<dbReference type="Proteomes" id="UP001055172">
    <property type="component" value="Unassembled WGS sequence"/>
</dbReference>
<reference evidence="1 2" key="1">
    <citation type="submission" date="2021-07" db="EMBL/GenBank/DDBJ databases">
        <title>Genome data of Colletotrichum spaethianum.</title>
        <authorList>
            <person name="Utami Y.D."/>
            <person name="Hiruma K."/>
        </authorList>
    </citation>
    <scope>NUCLEOTIDE SEQUENCE [LARGE SCALE GENOMIC DNA]</scope>
    <source>
        <strain evidence="1 2">MAFF 242679</strain>
    </source>
</reference>
<proteinExistence type="predicted"/>
<evidence type="ECO:0000313" key="2">
    <source>
        <dbReference type="Proteomes" id="UP001055172"/>
    </source>
</evidence>
<sequence length="94" mass="10697">MNATLSDAARTMHFNAVSSKAQKIRKEINRIRDLVPDEEFATFVAEIPISNDPDWNLLETPPSDVWNVWAAWDDPEGITTESDVFSPRPTRRPT</sequence>
<protein>
    <submittedName>
        <fullName evidence="1">Uncharacterized protein</fullName>
    </submittedName>
</protein>
<dbReference type="EMBL" id="BPPX01000025">
    <property type="protein sequence ID" value="GJC87126.1"/>
    <property type="molecule type" value="Genomic_DNA"/>
</dbReference>
<name>A0AA37GVG9_9PEZI</name>
<accession>A0AA37GVG9</accession>
<organism evidence="1 2">
    <name type="scientific">Colletotrichum liriopes</name>
    <dbReference type="NCBI Taxonomy" id="708192"/>
    <lineage>
        <taxon>Eukaryota</taxon>
        <taxon>Fungi</taxon>
        <taxon>Dikarya</taxon>
        <taxon>Ascomycota</taxon>
        <taxon>Pezizomycotina</taxon>
        <taxon>Sordariomycetes</taxon>
        <taxon>Hypocreomycetidae</taxon>
        <taxon>Glomerellales</taxon>
        <taxon>Glomerellaceae</taxon>
        <taxon>Colletotrichum</taxon>
        <taxon>Colletotrichum spaethianum species complex</taxon>
    </lineage>
</organism>
<gene>
    <name evidence="1" type="ORF">ColLi_09964</name>
</gene>
<dbReference type="AlphaFoldDB" id="A0AA37GVG9"/>
<keyword evidence="2" id="KW-1185">Reference proteome</keyword>